<dbReference type="PANTHER" id="PTHR47377">
    <property type="entry name" value="RHODANESE-LIKE DOMAIN-CONTAINING PROTEIN 4, CHLOROPLASTIC"/>
    <property type="match status" value="1"/>
</dbReference>
<organism evidence="2 3">
    <name type="scientific">Miniimonas arenae</name>
    <dbReference type="NCBI Taxonomy" id="676201"/>
    <lineage>
        <taxon>Bacteria</taxon>
        <taxon>Bacillati</taxon>
        <taxon>Actinomycetota</taxon>
        <taxon>Actinomycetes</taxon>
        <taxon>Micrococcales</taxon>
        <taxon>Beutenbergiaceae</taxon>
        <taxon>Miniimonas</taxon>
    </lineage>
</organism>
<dbReference type="PROSITE" id="PS50206">
    <property type="entry name" value="RHODANESE_3"/>
    <property type="match status" value="1"/>
</dbReference>
<dbReference type="Pfam" id="PF00581">
    <property type="entry name" value="Rhodanese"/>
    <property type="match status" value="1"/>
</dbReference>
<name>A0A5C5BEX4_9MICO</name>
<dbReference type="PANTHER" id="PTHR47377:SF1">
    <property type="entry name" value="RHODANESE-LIKE DOMAIN-CONTAINING PROTEIN 4, CHLOROPLASTIC"/>
    <property type="match status" value="1"/>
</dbReference>
<protein>
    <submittedName>
        <fullName evidence="2">Rhodanese-like domain-containing protein</fullName>
    </submittedName>
</protein>
<feature type="domain" description="Rhodanese" evidence="1">
    <location>
        <begin position="17"/>
        <end position="130"/>
    </location>
</feature>
<accession>A0A5C5BEX4</accession>
<dbReference type="SMART" id="SM00450">
    <property type="entry name" value="RHOD"/>
    <property type="match status" value="1"/>
</dbReference>
<gene>
    <name evidence="2" type="ORF">FH969_01600</name>
</gene>
<evidence type="ECO:0000259" key="1">
    <source>
        <dbReference type="PROSITE" id="PS50206"/>
    </source>
</evidence>
<dbReference type="Gene3D" id="3.40.250.10">
    <property type="entry name" value="Rhodanese-like domain"/>
    <property type="match status" value="1"/>
</dbReference>
<comment type="caution">
    <text evidence="2">The sequence shown here is derived from an EMBL/GenBank/DDBJ whole genome shotgun (WGS) entry which is preliminary data.</text>
</comment>
<evidence type="ECO:0000313" key="2">
    <source>
        <dbReference type="EMBL" id="TNU76818.1"/>
    </source>
</evidence>
<dbReference type="EMBL" id="VENP01000003">
    <property type="protein sequence ID" value="TNU76818.1"/>
    <property type="molecule type" value="Genomic_DNA"/>
</dbReference>
<dbReference type="Proteomes" id="UP000313849">
    <property type="component" value="Unassembled WGS sequence"/>
</dbReference>
<proteinExistence type="predicted"/>
<dbReference type="RefSeq" id="WP_139985650.1">
    <property type="nucleotide sequence ID" value="NZ_VENP01000003.1"/>
</dbReference>
<dbReference type="SUPFAM" id="SSF52821">
    <property type="entry name" value="Rhodanese/Cell cycle control phosphatase"/>
    <property type="match status" value="1"/>
</dbReference>
<dbReference type="InterPro" id="IPR044240">
    <property type="entry name" value="STR4-like"/>
</dbReference>
<evidence type="ECO:0000313" key="3">
    <source>
        <dbReference type="Proteomes" id="UP000313849"/>
    </source>
</evidence>
<dbReference type="InterPro" id="IPR036873">
    <property type="entry name" value="Rhodanese-like_dom_sf"/>
</dbReference>
<reference evidence="2 3" key="1">
    <citation type="submission" date="2019-06" db="EMBL/GenBank/DDBJ databases">
        <title>Draft genome sequence of Miniimonas arenae KCTC 19750T isolated from sea sand.</title>
        <authorList>
            <person name="Park S.-J."/>
        </authorList>
    </citation>
    <scope>NUCLEOTIDE SEQUENCE [LARGE SCALE GENOMIC DNA]</scope>
    <source>
        <strain evidence="2 3">KCTC 19750</strain>
    </source>
</reference>
<sequence>MYEADLTPAEAWELLENHEEAVLVDVRTPQEWAEVGIPDLGPLHRRVVLDPLLTAAGPNPDFLTALADAGLTPGDSRPVLFVCKAGGRSVAAARLATQAGLGPAYNVVEGYEGATASEAGWAGTGLPVARWDGEQA</sequence>
<dbReference type="OrthoDB" id="9815890at2"/>
<keyword evidence="3" id="KW-1185">Reference proteome</keyword>
<dbReference type="InterPro" id="IPR001763">
    <property type="entry name" value="Rhodanese-like_dom"/>
</dbReference>
<dbReference type="AlphaFoldDB" id="A0A5C5BEX4"/>